<evidence type="ECO:0000313" key="2">
    <source>
        <dbReference type="Proteomes" id="UP001501470"/>
    </source>
</evidence>
<proteinExistence type="predicted"/>
<dbReference type="Proteomes" id="UP001501470">
    <property type="component" value="Unassembled WGS sequence"/>
</dbReference>
<gene>
    <name evidence="1" type="ORF">GCM10009827_016910</name>
</gene>
<comment type="caution">
    <text evidence="1">The sequence shown here is derived from an EMBL/GenBank/DDBJ whole genome shotgun (WGS) entry which is preliminary data.</text>
</comment>
<keyword evidence="2" id="KW-1185">Reference proteome</keyword>
<dbReference type="RefSeq" id="WP_344501213.1">
    <property type="nucleotide sequence ID" value="NZ_BAAAQD010000002.1"/>
</dbReference>
<protein>
    <submittedName>
        <fullName evidence="1">Uncharacterized protein</fullName>
    </submittedName>
</protein>
<organism evidence="1 2">
    <name type="scientific">Dactylosporangium maewongense</name>
    <dbReference type="NCBI Taxonomy" id="634393"/>
    <lineage>
        <taxon>Bacteria</taxon>
        <taxon>Bacillati</taxon>
        <taxon>Actinomycetota</taxon>
        <taxon>Actinomycetes</taxon>
        <taxon>Micromonosporales</taxon>
        <taxon>Micromonosporaceae</taxon>
        <taxon>Dactylosporangium</taxon>
    </lineage>
</organism>
<name>A0ABN1ZTZ7_9ACTN</name>
<evidence type="ECO:0000313" key="1">
    <source>
        <dbReference type="EMBL" id="GAA1504270.1"/>
    </source>
</evidence>
<reference evidence="1 2" key="1">
    <citation type="journal article" date="2019" name="Int. J. Syst. Evol. Microbiol.">
        <title>The Global Catalogue of Microorganisms (GCM) 10K type strain sequencing project: providing services to taxonomists for standard genome sequencing and annotation.</title>
        <authorList>
            <consortium name="The Broad Institute Genomics Platform"/>
            <consortium name="The Broad Institute Genome Sequencing Center for Infectious Disease"/>
            <person name="Wu L."/>
            <person name="Ma J."/>
        </authorList>
    </citation>
    <scope>NUCLEOTIDE SEQUENCE [LARGE SCALE GENOMIC DNA]</scope>
    <source>
        <strain evidence="1 2">JCM 15933</strain>
    </source>
</reference>
<dbReference type="EMBL" id="BAAAQD010000002">
    <property type="protein sequence ID" value="GAA1504270.1"/>
    <property type="molecule type" value="Genomic_DNA"/>
</dbReference>
<sequence>MIGHTPRHREPGPTVKMLRKVRWLRVMHPRLPAPSVVAMDAGLDPTCVSWPSAVALPTHIT</sequence>
<accession>A0ABN1ZTZ7</accession>